<gene>
    <name evidence="2" type="ORF">SCF082_LOCUS30543</name>
</gene>
<accession>A0ABP0N121</accession>
<evidence type="ECO:0000256" key="1">
    <source>
        <dbReference type="SAM" id="MobiDB-lite"/>
    </source>
</evidence>
<reference evidence="2 3" key="1">
    <citation type="submission" date="2024-02" db="EMBL/GenBank/DDBJ databases">
        <authorList>
            <person name="Chen Y."/>
            <person name="Shah S."/>
            <person name="Dougan E. K."/>
            <person name="Thang M."/>
            <person name="Chan C."/>
        </authorList>
    </citation>
    <scope>NUCLEOTIDE SEQUENCE [LARGE SCALE GENOMIC DNA]</scope>
</reference>
<organism evidence="2 3">
    <name type="scientific">Durusdinium trenchii</name>
    <dbReference type="NCBI Taxonomy" id="1381693"/>
    <lineage>
        <taxon>Eukaryota</taxon>
        <taxon>Sar</taxon>
        <taxon>Alveolata</taxon>
        <taxon>Dinophyceae</taxon>
        <taxon>Suessiales</taxon>
        <taxon>Symbiodiniaceae</taxon>
        <taxon>Durusdinium</taxon>
    </lineage>
</organism>
<feature type="region of interest" description="Disordered" evidence="1">
    <location>
        <begin position="219"/>
        <end position="255"/>
    </location>
</feature>
<comment type="caution">
    <text evidence="2">The sequence shown here is derived from an EMBL/GenBank/DDBJ whole genome shotgun (WGS) entry which is preliminary data.</text>
</comment>
<feature type="compositionally biased region" description="Polar residues" evidence="1">
    <location>
        <begin position="229"/>
        <end position="253"/>
    </location>
</feature>
<name>A0ABP0N121_9DINO</name>
<feature type="compositionally biased region" description="Basic residues" evidence="1">
    <location>
        <begin position="716"/>
        <end position="743"/>
    </location>
</feature>
<feature type="region of interest" description="Disordered" evidence="1">
    <location>
        <begin position="716"/>
        <end position="745"/>
    </location>
</feature>
<evidence type="ECO:0000313" key="2">
    <source>
        <dbReference type="EMBL" id="CAK9056737.1"/>
    </source>
</evidence>
<evidence type="ECO:0000313" key="3">
    <source>
        <dbReference type="Proteomes" id="UP001642464"/>
    </source>
</evidence>
<protein>
    <submittedName>
        <fullName evidence="2">Uncharacterized protein</fullName>
    </submittedName>
</protein>
<sequence length="962" mass="107558">MSNEMSILNQECDDAVEDPYLVDVTPEEGGHVPKALRETDFQLIQQHVKNTHGKYKGLLVRPKFAKRFLADPRDRKVYEIRSQQCKHLLPGDKIVLISTTEPGDRKKTWTCLAILEFQGNVKILLKDFAKHYALHQVTQDELQEVQGEDGLADFCWAWHLELYKELDTQPEFCKCPKGPVIWVNISLEDIGASMEETPPPPPLSLSVKRASTFSDLTTPLKRLKGGSSADLSSLNDFGPTSASDQAQTKSTPQGLLDTIGNLMEGGANVEEEESGSESGLKSVSHLSNEDPNPLCIFLQGPEWRHLCRGGTTLLRPFRFTRFGDKLVGILRDEEGYIAVGYLMVDKCEKFETAITSFDGHAKVKQDLIKAAKKCKNPQLWRIQGVSLFEEQSRVSFVSNMFKNRIFRLPASSLCCQHLPAPPDQLDLKATCSFFLRLCTADQLERIAAQMNRLDGACLRVGTTCSGSDIGVTVIKQTLSHLNHLQAYRIVDSQYYLLPQRRNRVWGMASLISNGMDGRDVGQDFLDCLEAMQSNQQLPMSAVFEQGLPKQSPKAGREAALVQRAQAAHEGISSVFVDTVTSLQRPTHSAHVCPCITPTHPIYSTALERYLTQKDLMHCQGFWASCLSPETYKSLQDDSKRGQDMIGNSFSTTVFQAVLLSSMASATAAWNAIQAKPVLSDGGEQGPAQRLPLRRVTGKRPAPAYEFANILKNKKVKAPRANKTKRSKYCRKRKGIDSRKHNKGKKTEATLMSAYDKAKADNVKNPAKHVQRLGLPGWYRCCLYKWKKVRVSQKWPLLCKAAPQLAKRYKEVPDCLRSFMGMKGKYRARAKSASNAASTSIIPSELMSVVADTVVERIELGEEVQYHFVKRVLVEAIDQWNHAVRGVREQLSDPEFALKELGEELAQKASSEKEIERAIVAFQQRLDDHLREVDLKATDASLLNLGATALTGWFSKWTHSNCT</sequence>
<dbReference type="Proteomes" id="UP001642464">
    <property type="component" value="Unassembled WGS sequence"/>
</dbReference>
<feature type="region of interest" description="Disordered" evidence="1">
    <location>
        <begin position="268"/>
        <end position="287"/>
    </location>
</feature>
<dbReference type="SUPFAM" id="SSF53335">
    <property type="entry name" value="S-adenosyl-L-methionine-dependent methyltransferases"/>
    <property type="match status" value="1"/>
</dbReference>
<keyword evidence="3" id="KW-1185">Reference proteome</keyword>
<dbReference type="InterPro" id="IPR029063">
    <property type="entry name" value="SAM-dependent_MTases_sf"/>
</dbReference>
<dbReference type="EMBL" id="CAXAMM010025291">
    <property type="protein sequence ID" value="CAK9056737.1"/>
    <property type="molecule type" value="Genomic_DNA"/>
</dbReference>
<proteinExistence type="predicted"/>